<feature type="binding site" evidence="6">
    <location>
        <begin position="294"/>
        <end position="296"/>
    </location>
    <ligand>
        <name>ATP</name>
        <dbReference type="ChEBI" id="CHEBI:30616"/>
    </ligand>
</feature>
<feature type="site" description="Transition state stabilizer" evidence="6">
    <location>
        <position position="253"/>
    </location>
</feature>
<keyword evidence="3 6" id="KW-0547">Nucleotide-binding</keyword>
<comment type="pathway">
    <text evidence="6">Metabolic intermediate biosynthesis; acetyl-CoA biosynthesis; acetyl-CoA from acetate: step 1/2.</text>
</comment>
<dbReference type="PROSITE" id="PS01075">
    <property type="entry name" value="ACETATE_KINASE_1"/>
    <property type="match status" value="1"/>
</dbReference>
<dbReference type="CDD" id="cd24010">
    <property type="entry name" value="ASKHA_NBD_AcK_PK"/>
    <property type="match status" value="1"/>
</dbReference>
<dbReference type="GO" id="GO:0005737">
    <property type="term" value="C:cytoplasm"/>
    <property type="evidence" value="ECO:0007669"/>
    <property type="project" value="UniProtKB-SubCell"/>
</dbReference>
<evidence type="ECO:0000256" key="3">
    <source>
        <dbReference type="ARBA" id="ARBA00022741"/>
    </source>
</evidence>
<dbReference type="Proteomes" id="UP000824225">
    <property type="component" value="Unassembled WGS sequence"/>
</dbReference>
<feature type="binding site" evidence="6">
    <location>
        <position position="22"/>
    </location>
    <ligand>
        <name>ATP</name>
        <dbReference type="ChEBI" id="CHEBI:30616"/>
    </ligand>
</feature>
<dbReference type="HAMAP" id="MF_00020">
    <property type="entry name" value="Acetate_kinase"/>
    <property type="match status" value="1"/>
</dbReference>
<comment type="function">
    <text evidence="6">Catalyzes the formation of acetyl phosphate from acetate and ATP. Can also catalyze the reverse reaction.</text>
</comment>
<proteinExistence type="inferred from homology"/>
<keyword evidence="5 6" id="KW-0067">ATP-binding</keyword>
<dbReference type="EC" id="2.7.2.1" evidence="6"/>
<evidence type="ECO:0000256" key="6">
    <source>
        <dbReference type="HAMAP-Rule" id="MF_00020"/>
    </source>
</evidence>
<comment type="caution">
    <text evidence="8">The sequence shown here is derived from an EMBL/GenBank/DDBJ whole genome shotgun (WGS) entry which is preliminary data.</text>
</comment>
<dbReference type="PROSITE" id="PS01076">
    <property type="entry name" value="ACETATE_KINASE_2"/>
    <property type="match status" value="1"/>
</dbReference>
<reference evidence="8" key="1">
    <citation type="journal article" date="2021" name="PeerJ">
        <title>Extensive microbial diversity within the chicken gut microbiome revealed by metagenomics and culture.</title>
        <authorList>
            <person name="Gilroy R."/>
            <person name="Ravi A."/>
            <person name="Getino M."/>
            <person name="Pursley I."/>
            <person name="Horton D.L."/>
            <person name="Alikhan N.F."/>
            <person name="Baker D."/>
            <person name="Gharbi K."/>
            <person name="Hall N."/>
            <person name="Watson M."/>
            <person name="Adriaenssens E.M."/>
            <person name="Foster-Nyarko E."/>
            <person name="Jarju S."/>
            <person name="Secka A."/>
            <person name="Antonio M."/>
            <person name="Oren A."/>
            <person name="Chaudhuri R.R."/>
            <person name="La Ragione R."/>
            <person name="Hildebrand F."/>
            <person name="Pallen M.J."/>
        </authorList>
    </citation>
    <scope>NUCLEOTIDE SEQUENCE</scope>
    <source>
        <strain evidence="8">CHK186-16707</strain>
    </source>
</reference>
<feature type="binding site" evidence="6">
    <location>
        <begin position="220"/>
        <end position="224"/>
    </location>
    <ligand>
        <name>ATP</name>
        <dbReference type="ChEBI" id="CHEBI:30616"/>
    </ligand>
</feature>
<dbReference type="GO" id="GO:0006083">
    <property type="term" value="P:acetate metabolic process"/>
    <property type="evidence" value="ECO:0007669"/>
    <property type="project" value="TreeGrafter"/>
</dbReference>
<dbReference type="Gene3D" id="3.30.420.40">
    <property type="match status" value="2"/>
</dbReference>
<feature type="active site" description="Proton donor/acceptor" evidence="6">
    <location>
        <position position="160"/>
    </location>
</feature>
<dbReference type="InterPro" id="IPR043129">
    <property type="entry name" value="ATPase_NBD"/>
</dbReference>
<keyword evidence="6" id="KW-0963">Cytoplasm</keyword>
<feature type="binding site" evidence="6">
    <location>
        <position position="396"/>
    </location>
    <ligand>
        <name>Mg(2+)</name>
        <dbReference type="ChEBI" id="CHEBI:18420"/>
    </ligand>
</feature>
<feature type="binding site" evidence="6">
    <location>
        <begin position="342"/>
        <end position="346"/>
    </location>
    <ligand>
        <name>ATP</name>
        <dbReference type="ChEBI" id="CHEBI:30616"/>
    </ligand>
</feature>
<comment type="similarity">
    <text evidence="1 6 7">Belongs to the acetokinase family.</text>
</comment>
<name>A0A9D2HE40_9BACT</name>
<organism evidence="8 9">
    <name type="scientific">Candidatus Mailhella merdigallinarum</name>
    <dbReference type="NCBI Taxonomy" id="2838658"/>
    <lineage>
        <taxon>Bacteria</taxon>
        <taxon>Pseudomonadati</taxon>
        <taxon>Thermodesulfobacteriota</taxon>
        <taxon>Desulfovibrionia</taxon>
        <taxon>Desulfovibrionales</taxon>
        <taxon>Desulfovibrionaceae</taxon>
        <taxon>Mailhella</taxon>
    </lineage>
</organism>
<keyword evidence="6" id="KW-0460">Magnesium</keyword>
<gene>
    <name evidence="6" type="primary">ackA</name>
    <name evidence="8" type="ORF">H9962_04860</name>
</gene>
<dbReference type="GO" id="GO:0008776">
    <property type="term" value="F:acetate kinase activity"/>
    <property type="evidence" value="ECO:0007669"/>
    <property type="project" value="UniProtKB-UniRule"/>
</dbReference>
<comment type="cofactor">
    <cofactor evidence="6">
        <name>Mg(2+)</name>
        <dbReference type="ChEBI" id="CHEBI:18420"/>
    </cofactor>
    <cofactor evidence="6">
        <name>Mn(2+)</name>
        <dbReference type="ChEBI" id="CHEBI:29035"/>
    </cofactor>
    <text evidence="6">Mg(2+). Can also accept Mn(2+).</text>
</comment>
<feature type="binding site" evidence="6">
    <location>
        <position position="104"/>
    </location>
    <ligand>
        <name>substrate</name>
    </ligand>
</feature>
<comment type="subunit">
    <text evidence="6">Homodimer.</text>
</comment>
<protein>
    <recommendedName>
        <fullName evidence="6">Acetate kinase</fullName>
        <ecNumber evidence="6">2.7.2.1</ecNumber>
    </recommendedName>
    <alternativeName>
        <fullName evidence="6">Acetokinase</fullName>
    </alternativeName>
</protein>
<dbReference type="PANTHER" id="PTHR21060">
    <property type="entry name" value="ACETATE KINASE"/>
    <property type="match status" value="1"/>
</dbReference>
<evidence type="ECO:0000256" key="4">
    <source>
        <dbReference type="ARBA" id="ARBA00022777"/>
    </source>
</evidence>
<dbReference type="AlphaFoldDB" id="A0A9D2HE40"/>
<dbReference type="InterPro" id="IPR023865">
    <property type="entry name" value="Aliphatic_acid_kinase_CS"/>
</dbReference>
<evidence type="ECO:0000313" key="8">
    <source>
        <dbReference type="EMBL" id="HJA08501.1"/>
    </source>
</evidence>
<dbReference type="InterPro" id="IPR004372">
    <property type="entry name" value="Ac/propionate_kinase"/>
</dbReference>
<dbReference type="PIRSF" id="PIRSF000722">
    <property type="entry name" value="Acetate_prop_kin"/>
    <property type="match status" value="1"/>
</dbReference>
<evidence type="ECO:0000256" key="7">
    <source>
        <dbReference type="RuleBase" id="RU003835"/>
    </source>
</evidence>
<dbReference type="PANTHER" id="PTHR21060:SF15">
    <property type="entry name" value="ACETATE KINASE-RELATED"/>
    <property type="match status" value="1"/>
</dbReference>
<keyword evidence="2 6" id="KW-0808">Transferase</keyword>
<comment type="catalytic activity">
    <reaction evidence="6">
        <text>acetate + ATP = acetyl phosphate + ADP</text>
        <dbReference type="Rhea" id="RHEA:11352"/>
        <dbReference type="ChEBI" id="CHEBI:22191"/>
        <dbReference type="ChEBI" id="CHEBI:30089"/>
        <dbReference type="ChEBI" id="CHEBI:30616"/>
        <dbReference type="ChEBI" id="CHEBI:456216"/>
        <dbReference type="EC" id="2.7.2.1"/>
    </reaction>
</comment>
<dbReference type="PRINTS" id="PR00471">
    <property type="entry name" value="ACETATEKNASE"/>
</dbReference>
<sequence length="421" mass="46204">MTEDTRHGRKVLVINGGSSSFKYQILDMSDERRLCYGVVERIGSPDGVLTHKRLPGTDREETFVYHGDYYNHTAGMRAVAAVLLDPERGGVISSADDLAAVGHRVLMAGPEYAEALVDDVVKEVIRDYSPLGPLHNPANLAGIEVMEEIFPGLPNVAVFDTGFHTTMPDYAYTYAIPRRMAAKYRIRRYGFHGTSHRYVSREAAKLVGRPVEQLNLISCHLGNGCSVCAIRQGRSVDTSMGLTPLEGLIMGTRSGSIDPAILTYLMLFDHYSGADLNTLLNEQSGLRGLCGRSDMRDLLAARDAGDENAALALTMFVYSLRKYIGSYFPVLGRVDGLIFTGGIGENAPEVRARTCADMEVLGIRLDEALNVERSHQARVISPVDAPITVFVIPTDEELEIARATLRVLDESPFLSPEENHV</sequence>
<dbReference type="GO" id="GO:0000287">
    <property type="term" value="F:magnesium ion binding"/>
    <property type="evidence" value="ECO:0007669"/>
    <property type="project" value="UniProtKB-UniRule"/>
</dbReference>
<dbReference type="SUPFAM" id="SSF53067">
    <property type="entry name" value="Actin-like ATPase domain"/>
    <property type="match status" value="2"/>
</dbReference>
<dbReference type="Pfam" id="PF00871">
    <property type="entry name" value="Acetate_kinase"/>
    <property type="match status" value="1"/>
</dbReference>
<accession>A0A9D2HE40</accession>
<evidence type="ECO:0000313" key="9">
    <source>
        <dbReference type="Proteomes" id="UP000824225"/>
    </source>
</evidence>
<dbReference type="GO" id="GO:0006085">
    <property type="term" value="P:acetyl-CoA biosynthetic process"/>
    <property type="evidence" value="ECO:0007669"/>
    <property type="project" value="UniProtKB-UniRule"/>
</dbReference>
<dbReference type="NCBIfam" id="TIGR00016">
    <property type="entry name" value="ackA"/>
    <property type="match status" value="1"/>
</dbReference>
<reference evidence="8" key="2">
    <citation type="submission" date="2021-04" db="EMBL/GenBank/DDBJ databases">
        <authorList>
            <person name="Gilroy R."/>
        </authorList>
    </citation>
    <scope>NUCLEOTIDE SEQUENCE</scope>
    <source>
        <strain evidence="8">CHK186-16707</strain>
    </source>
</reference>
<keyword evidence="6" id="KW-0479">Metal-binding</keyword>
<dbReference type="GO" id="GO:0005524">
    <property type="term" value="F:ATP binding"/>
    <property type="evidence" value="ECO:0007669"/>
    <property type="project" value="UniProtKB-KW"/>
</dbReference>
<evidence type="ECO:0000256" key="2">
    <source>
        <dbReference type="ARBA" id="ARBA00022679"/>
    </source>
</evidence>
<dbReference type="InterPro" id="IPR000890">
    <property type="entry name" value="Aliphatic_acid_kin_short-chain"/>
</dbReference>
<keyword evidence="4 6" id="KW-0418">Kinase</keyword>
<feature type="binding site" evidence="6">
    <location>
        <position position="15"/>
    </location>
    <ligand>
        <name>Mg(2+)</name>
        <dbReference type="ChEBI" id="CHEBI:18420"/>
    </ligand>
</feature>
<evidence type="ECO:0000256" key="1">
    <source>
        <dbReference type="ARBA" id="ARBA00008748"/>
    </source>
</evidence>
<evidence type="ECO:0000256" key="5">
    <source>
        <dbReference type="ARBA" id="ARBA00022840"/>
    </source>
</evidence>
<comment type="subcellular location">
    <subcellularLocation>
        <location evidence="6">Cytoplasm</location>
    </subcellularLocation>
</comment>
<feature type="site" description="Transition state stabilizer" evidence="6">
    <location>
        <position position="192"/>
    </location>
</feature>
<dbReference type="EMBL" id="DXAN01000014">
    <property type="protein sequence ID" value="HJA08501.1"/>
    <property type="molecule type" value="Genomic_DNA"/>
</dbReference>